<sequence length="50" mass="6091">MLVNKKKLIKYTQKVLHVSDWRKLWFEEYDWNHVDEMAAQLGDKVKSVEL</sequence>
<organism evidence="1 2">
    <name type="scientific">Limosilactobacillus ingluviei DSM 15946</name>
    <dbReference type="NCBI Taxonomy" id="1423760"/>
    <lineage>
        <taxon>Bacteria</taxon>
        <taxon>Bacillati</taxon>
        <taxon>Bacillota</taxon>
        <taxon>Bacilli</taxon>
        <taxon>Lactobacillales</taxon>
        <taxon>Lactobacillaceae</taxon>
        <taxon>Limosilactobacillus</taxon>
    </lineage>
</organism>
<evidence type="ECO:0000313" key="1">
    <source>
        <dbReference type="EMBL" id="KRL91658.1"/>
    </source>
</evidence>
<proteinExistence type="predicted"/>
<dbReference type="EMBL" id="AZFK01000018">
    <property type="protein sequence ID" value="KRL91658.1"/>
    <property type="molecule type" value="Genomic_DNA"/>
</dbReference>
<dbReference type="PATRIC" id="fig|1423760.3.peg.1139"/>
<dbReference type="AlphaFoldDB" id="A0A0R1UJN8"/>
<name>A0A0R1UJN8_9LACO</name>
<protein>
    <submittedName>
        <fullName evidence="1">Uncharacterized protein</fullName>
    </submittedName>
</protein>
<gene>
    <name evidence="1" type="ORF">FC43_GL001077</name>
</gene>
<accession>A0A0R1UJN8</accession>
<evidence type="ECO:0000313" key="2">
    <source>
        <dbReference type="Proteomes" id="UP000050816"/>
    </source>
</evidence>
<dbReference type="Proteomes" id="UP000050816">
    <property type="component" value="Unassembled WGS sequence"/>
</dbReference>
<reference evidence="1 2" key="1">
    <citation type="journal article" date="2015" name="Genome Announc.">
        <title>Expanding the biotechnology potential of lactobacilli through comparative genomics of 213 strains and associated genera.</title>
        <authorList>
            <person name="Sun Z."/>
            <person name="Harris H.M."/>
            <person name="McCann A."/>
            <person name="Guo C."/>
            <person name="Argimon S."/>
            <person name="Zhang W."/>
            <person name="Yang X."/>
            <person name="Jeffery I.B."/>
            <person name="Cooney J.C."/>
            <person name="Kagawa T.F."/>
            <person name="Liu W."/>
            <person name="Song Y."/>
            <person name="Salvetti E."/>
            <person name="Wrobel A."/>
            <person name="Rasinkangas P."/>
            <person name="Parkhill J."/>
            <person name="Rea M.C."/>
            <person name="O'Sullivan O."/>
            <person name="Ritari J."/>
            <person name="Douillard F.P."/>
            <person name="Paul Ross R."/>
            <person name="Yang R."/>
            <person name="Briner A.E."/>
            <person name="Felis G.E."/>
            <person name="de Vos W.M."/>
            <person name="Barrangou R."/>
            <person name="Klaenhammer T.R."/>
            <person name="Caufield P.W."/>
            <person name="Cui Y."/>
            <person name="Zhang H."/>
            <person name="O'Toole P.W."/>
        </authorList>
    </citation>
    <scope>NUCLEOTIDE SEQUENCE [LARGE SCALE GENOMIC DNA]</scope>
    <source>
        <strain evidence="1 2">DSM 15946</strain>
    </source>
</reference>
<comment type="caution">
    <text evidence="1">The sequence shown here is derived from an EMBL/GenBank/DDBJ whole genome shotgun (WGS) entry which is preliminary data.</text>
</comment>